<dbReference type="VEuPathDB" id="FungiDB:PYU1_G002982"/>
<accession>K3WDE4</accession>
<dbReference type="Gene3D" id="2.40.50.140">
    <property type="entry name" value="Nucleic acid-binding proteins"/>
    <property type="match status" value="1"/>
</dbReference>
<dbReference type="EnsemblProtists" id="PYU1_T002985">
    <property type="protein sequence ID" value="PYU1_T002985"/>
    <property type="gene ID" value="PYU1_G002982"/>
</dbReference>
<evidence type="ECO:0000313" key="3">
    <source>
        <dbReference type="Proteomes" id="UP000019132"/>
    </source>
</evidence>
<evidence type="ECO:0000256" key="1">
    <source>
        <dbReference type="SAM" id="MobiDB-lite"/>
    </source>
</evidence>
<name>K3WDE4_GLOUD</name>
<reference evidence="3" key="2">
    <citation type="submission" date="2010-04" db="EMBL/GenBank/DDBJ databases">
        <authorList>
            <person name="Buell R."/>
            <person name="Hamilton J."/>
            <person name="Hostetler J."/>
        </authorList>
    </citation>
    <scope>NUCLEOTIDE SEQUENCE [LARGE SCALE GENOMIC DNA]</scope>
    <source>
        <strain evidence="3">DAOM:BR144</strain>
    </source>
</reference>
<dbReference type="OMA" id="GEFEAYN"/>
<feature type="region of interest" description="Disordered" evidence="1">
    <location>
        <begin position="1"/>
        <end position="28"/>
    </location>
</feature>
<dbReference type="AlphaFoldDB" id="K3WDE4"/>
<dbReference type="HOGENOM" id="CLU_375743_0_0_1"/>
<dbReference type="eggNOG" id="ENOG502S407">
    <property type="taxonomic scope" value="Eukaryota"/>
</dbReference>
<dbReference type="InterPro" id="IPR012340">
    <property type="entry name" value="NA-bd_OB-fold"/>
</dbReference>
<keyword evidence="3" id="KW-1185">Reference proteome</keyword>
<evidence type="ECO:0000313" key="2">
    <source>
        <dbReference type="EnsemblProtists" id="PYU1_T002985"/>
    </source>
</evidence>
<reference evidence="2" key="3">
    <citation type="submission" date="2015-02" db="UniProtKB">
        <authorList>
            <consortium name="EnsemblProtists"/>
        </authorList>
    </citation>
    <scope>IDENTIFICATION</scope>
    <source>
        <strain evidence="2">DAOM BR144</strain>
    </source>
</reference>
<reference evidence="3" key="1">
    <citation type="journal article" date="2010" name="Genome Biol.">
        <title>Genome sequence of the necrotrophic plant pathogen Pythium ultimum reveals original pathogenicity mechanisms and effector repertoire.</title>
        <authorList>
            <person name="Levesque C.A."/>
            <person name="Brouwer H."/>
            <person name="Cano L."/>
            <person name="Hamilton J.P."/>
            <person name="Holt C."/>
            <person name="Huitema E."/>
            <person name="Raffaele S."/>
            <person name="Robideau G.P."/>
            <person name="Thines M."/>
            <person name="Win J."/>
            <person name="Zerillo M.M."/>
            <person name="Beakes G.W."/>
            <person name="Boore J.L."/>
            <person name="Busam D."/>
            <person name="Dumas B."/>
            <person name="Ferriera S."/>
            <person name="Fuerstenberg S.I."/>
            <person name="Gachon C.M."/>
            <person name="Gaulin E."/>
            <person name="Govers F."/>
            <person name="Grenville-Briggs L."/>
            <person name="Horner N."/>
            <person name="Hostetler J."/>
            <person name="Jiang R.H."/>
            <person name="Johnson J."/>
            <person name="Krajaejun T."/>
            <person name="Lin H."/>
            <person name="Meijer H.J."/>
            <person name="Moore B."/>
            <person name="Morris P."/>
            <person name="Phuntmart V."/>
            <person name="Puiu D."/>
            <person name="Shetty J."/>
            <person name="Stajich J.E."/>
            <person name="Tripathy S."/>
            <person name="Wawra S."/>
            <person name="van West P."/>
            <person name="Whitty B.R."/>
            <person name="Coutinho P.M."/>
            <person name="Henrissat B."/>
            <person name="Martin F."/>
            <person name="Thomas P.D."/>
            <person name="Tyler B.M."/>
            <person name="De Vries R.P."/>
            <person name="Kamoun S."/>
            <person name="Yandell M."/>
            <person name="Tisserat N."/>
            <person name="Buell C.R."/>
        </authorList>
    </citation>
    <scope>NUCLEOTIDE SEQUENCE</scope>
    <source>
        <strain evidence="3">DAOM:BR144</strain>
    </source>
</reference>
<dbReference type="Proteomes" id="UP000019132">
    <property type="component" value="Unassembled WGS sequence"/>
</dbReference>
<sequence length="765" mass="85065">MEPKRHVSRWRTAPSSAAAANGENGVDSAATKAPTSLRYLNEFVGKLQCAPALLEHNLYPDAKEITESMGVFNAVRKYMLRDDQEAAMQTELQQRAGDAVGKADGIVVVGDGSTPRTAAMFAHRLRHWKSYSIDPAMEYRSSERSLGWEKISNLVVIRNKIEKVRITLRRAIVVLVHAHVTLEQALSAIDAEMVVGVITLPCCNWFSKQETLFGRHPDLVYDDFSILSDKREVRLWVGGERLSSEPPRGGDIVMLDTEVKVCVRKTFVGGYQSDDQEEQSGDDKKVEKRSIDTADSELLSPAELVTKASAEVKQAKVFDIVCGLLSREVSDSQDVIPSESNAGVFPVAEVAAQVGVDKHVLVLDGGDNKATGAARTLLRNGYRHVCTLGKPTSIETKVVDDAESHDDQIMAMTVPISKLSTTSIDGVAESDSARFSEDVLGYLRIAAKPWSKHHDEHEDDFEVTFEAQLGSSPLALDCIVDNRFVYRGFRGERRNVEVFRKLSALVYQLAGSTSTSNPLLLSITPRKIWRKKAYLAHEALQFEIQTIIVKQQQQLAVVGSPRKEKKRDFDEDTDLFIYCCVKGKRAAAATVDKQELDLQHQTKESVLAMKLALQTEFDARRQAIPTAIEELSVEQILTLKRAVIDFDNAKERRKYVQMVGKISYLRSYTNGMAFLSLVPPHCDLNASSDSDIAAMVSEFKRDPVQAFLKLDELQWSHAHLKDVTSMLHPGDDVRVLGFLGKSERGSPLIMANAMTFVRGEFEAYT</sequence>
<dbReference type="InParanoid" id="K3WDE4"/>
<organism evidence="2 3">
    <name type="scientific">Globisporangium ultimum (strain ATCC 200006 / CBS 805.95 / DAOM BR144)</name>
    <name type="common">Pythium ultimum</name>
    <dbReference type="NCBI Taxonomy" id="431595"/>
    <lineage>
        <taxon>Eukaryota</taxon>
        <taxon>Sar</taxon>
        <taxon>Stramenopiles</taxon>
        <taxon>Oomycota</taxon>
        <taxon>Peronosporomycetes</taxon>
        <taxon>Pythiales</taxon>
        <taxon>Pythiaceae</taxon>
        <taxon>Globisporangium</taxon>
    </lineage>
</organism>
<proteinExistence type="predicted"/>
<protein>
    <submittedName>
        <fullName evidence="2">Uncharacterized protein</fullName>
    </submittedName>
</protein>
<dbReference type="EMBL" id="GL376628">
    <property type="status" value="NOT_ANNOTATED_CDS"/>
    <property type="molecule type" value="Genomic_DNA"/>
</dbReference>